<evidence type="ECO:0000313" key="1">
    <source>
        <dbReference type="EMBL" id="MCY4744858.1"/>
    </source>
</evidence>
<keyword evidence="2" id="KW-1185">Reference proteome</keyword>
<organism evidence="1 2">
    <name type="scientific">Roseateles hydrophilus</name>
    <dbReference type="NCBI Taxonomy" id="2975054"/>
    <lineage>
        <taxon>Bacteria</taxon>
        <taxon>Pseudomonadati</taxon>
        <taxon>Pseudomonadota</taxon>
        <taxon>Betaproteobacteria</taxon>
        <taxon>Burkholderiales</taxon>
        <taxon>Sphaerotilaceae</taxon>
        <taxon>Roseateles</taxon>
    </lineage>
</organism>
<accession>A0ACC6C8U8</accession>
<reference evidence="1" key="1">
    <citation type="submission" date="2022-08" db="EMBL/GenBank/DDBJ databases">
        <title>Genome sequencing of Pelomonas sp. UHG3.</title>
        <authorList>
            <person name="So Y."/>
        </authorList>
    </citation>
    <scope>NUCLEOTIDE SEQUENCE</scope>
    <source>
        <strain evidence="1">UHG3</strain>
    </source>
</reference>
<comment type="caution">
    <text evidence="1">The sequence shown here is derived from an EMBL/GenBank/DDBJ whole genome shotgun (WGS) entry which is preliminary data.</text>
</comment>
<evidence type="ECO:0000313" key="2">
    <source>
        <dbReference type="Proteomes" id="UP001076464"/>
    </source>
</evidence>
<proteinExistence type="predicted"/>
<dbReference type="Proteomes" id="UP001076464">
    <property type="component" value="Unassembled WGS sequence"/>
</dbReference>
<sequence length="235" mass="25337">MSLSAPPLCPLSLPAGAQTALPAGRVERWATLLSLGLLLAWDASGLDLAAVRAWGGAGGFALREHWFTSGVLHQGGRALAWLMAGVLLLNVVRPLLPAQTRRERVWWLGMTLLCVLLIPLLKRASTTSCPWDLAEFGGLAQYVSHWQPGVLDGGAGHCFPSGHASAAFAFFSGYFALRRAYPRAAIAWVWAVLLVGAVFGWGQMVRGAHYPSHTLWTAWICWAVTLAGSRLLKQS</sequence>
<protein>
    <submittedName>
        <fullName evidence="1">Phosphatase PAP2 family protein</fullName>
    </submittedName>
</protein>
<name>A0ACC6C8U8_9BURK</name>
<gene>
    <name evidence="1" type="ORF">NYO99_07735</name>
</gene>
<dbReference type="EMBL" id="JAPPUY010000002">
    <property type="protein sequence ID" value="MCY4744858.1"/>
    <property type="molecule type" value="Genomic_DNA"/>
</dbReference>